<dbReference type="SUPFAM" id="SSF48403">
    <property type="entry name" value="Ankyrin repeat"/>
    <property type="match status" value="1"/>
</dbReference>
<dbReference type="OrthoDB" id="1713558at2759"/>
<dbReference type="GO" id="GO:0006511">
    <property type="term" value="P:ubiquitin-dependent protein catabolic process"/>
    <property type="evidence" value="ECO:0007669"/>
    <property type="project" value="TreeGrafter"/>
</dbReference>
<name>A0A8H3EIM7_9LECA</name>
<keyword evidence="4" id="KW-0175">Coiled coil</keyword>
<feature type="compositionally biased region" description="Acidic residues" evidence="5">
    <location>
        <begin position="81"/>
        <end position="90"/>
    </location>
</feature>
<evidence type="ECO:0000313" key="8">
    <source>
        <dbReference type="Proteomes" id="UP000664203"/>
    </source>
</evidence>
<evidence type="ECO:0000256" key="3">
    <source>
        <dbReference type="PROSITE-ProRule" id="PRU00023"/>
    </source>
</evidence>
<dbReference type="GO" id="GO:0042176">
    <property type="term" value="P:regulation of protein catabolic process"/>
    <property type="evidence" value="ECO:0007669"/>
    <property type="project" value="InterPro"/>
</dbReference>
<evidence type="ECO:0000259" key="6">
    <source>
        <dbReference type="PROSITE" id="PS50250"/>
    </source>
</evidence>
<dbReference type="PRINTS" id="PR01415">
    <property type="entry name" value="ANKYRIN"/>
</dbReference>
<dbReference type="PANTHER" id="PTHR10758">
    <property type="entry name" value="26S PROTEASOME NON-ATPASE REGULATORY SUBUNIT 3/COP9 SIGNALOSOME COMPLEX SUBUNIT 3"/>
    <property type="match status" value="1"/>
</dbReference>
<feature type="region of interest" description="Disordered" evidence="5">
    <location>
        <begin position="223"/>
        <end position="249"/>
    </location>
</feature>
<dbReference type="Pfam" id="PF25573">
    <property type="entry name" value="TPR_PSMD3_N"/>
    <property type="match status" value="1"/>
</dbReference>
<dbReference type="PROSITE" id="PS50088">
    <property type="entry name" value="ANK_REPEAT"/>
    <property type="match status" value="2"/>
</dbReference>
<dbReference type="Pfam" id="PF01399">
    <property type="entry name" value="PCI"/>
    <property type="match status" value="1"/>
</dbReference>
<dbReference type="SMART" id="SM00753">
    <property type="entry name" value="PAM"/>
    <property type="match status" value="1"/>
</dbReference>
<dbReference type="GO" id="GO:0030234">
    <property type="term" value="F:enzyme regulator activity"/>
    <property type="evidence" value="ECO:0007669"/>
    <property type="project" value="InterPro"/>
</dbReference>
<organism evidence="7 8">
    <name type="scientific">Alectoria fallacina</name>
    <dbReference type="NCBI Taxonomy" id="1903189"/>
    <lineage>
        <taxon>Eukaryota</taxon>
        <taxon>Fungi</taxon>
        <taxon>Dikarya</taxon>
        <taxon>Ascomycota</taxon>
        <taxon>Pezizomycotina</taxon>
        <taxon>Lecanoromycetes</taxon>
        <taxon>OSLEUM clade</taxon>
        <taxon>Lecanoromycetidae</taxon>
        <taxon>Lecanorales</taxon>
        <taxon>Lecanorineae</taxon>
        <taxon>Parmeliaceae</taxon>
        <taxon>Alectoria</taxon>
    </lineage>
</organism>
<reference evidence="7" key="1">
    <citation type="submission" date="2021-03" db="EMBL/GenBank/DDBJ databases">
        <authorList>
            <person name="Tagirdzhanova G."/>
        </authorList>
    </citation>
    <scope>NUCLEOTIDE SEQUENCE</scope>
</reference>
<keyword evidence="2 7" id="KW-0647">Proteasome</keyword>
<evidence type="ECO:0000256" key="5">
    <source>
        <dbReference type="SAM" id="MobiDB-lite"/>
    </source>
</evidence>
<comment type="similarity">
    <text evidence="1">Belongs to the proteasome subunit S3 family.</text>
</comment>
<feature type="repeat" description="ANK" evidence="3">
    <location>
        <begin position="680"/>
        <end position="712"/>
    </location>
</feature>
<dbReference type="AlphaFoldDB" id="A0A8H3EIM7"/>
<comment type="caution">
    <text evidence="7">The sequence shown here is derived from an EMBL/GenBank/DDBJ whole genome shotgun (WGS) entry which is preliminary data.</text>
</comment>
<feature type="repeat" description="ANK" evidence="3">
    <location>
        <begin position="794"/>
        <end position="826"/>
    </location>
</feature>
<evidence type="ECO:0000313" key="7">
    <source>
        <dbReference type="EMBL" id="CAF9907264.1"/>
    </source>
</evidence>
<dbReference type="InterPro" id="IPR050756">
    <property type="entry name" value="CSN3"/>
</dbReference>
<dbReference type="GO" id="GO:0008541">
    <property type="term" value="C:proteasome regulatory particle, lid subcomplex"/>
    <property type="evidence" value="ECO:0007669"/>
    <property type="project" value="TreeGrafter"/>
</dbReference>
<keyword evidence="3" id="KW-0040">ANK repeat</keyword>
<gene>
    <name evidence="7" type="primary">RPN3</name>
    <name evidence="7" type="ORF">ALECFALPRED_003285</name>
</gene>
<dbReference type="PANTHER" id="PTHR10758:SF2">
    <property type="entry name" value="26S PROTEASOME NON-ATPASE REGULATORY SUBUNIT 3"/>
    <property type="match status" value="1"/>
</dbReference>
<feature type="compositionally biased region" description="Basic and acidic residues" evidence="5">
    <location>
        <begin position="56"/>
        <end position="66"/>
    </location>
</feature>
<evidence type="ECO:0000256" key="2">
    <source>
        <dbReference type="ARBA" id="ARBA00022942"/>
    </source>
</evidence>
<evidence type="ECO:0000256" key="1">
    <source>
        <dbReference type="ARBA" id="ARBA00007912"/>
    </source>
</evidence>
<dbReference type="InterPro" id="IPR036390">
    <property type="entry name" value="WH_DNA-bd_sf"/>
</dbReference>
<dbReference type="InterPro" id="IPR000717">
    <property type="entry name" value="PCI_dom"/>
</dbReference>
<feature type="compositionally biased region" description="Basic and acidic residues" evidence="5">
    <location>
        <begin position="1"/>
        <end position="12"/>
    </location>
</feature>
<dbReference type="InterPro" id="IPR013586">
    <property type="entry name" value="PSMD3_C"/>
</dbReference>
<feature type="compositionally biased region" description="Basic and acidic residues" evidence="5">
    <location>
        <begin position="228"/>
        <end position="240"/>
    </location>
</feature>
<dbReference type="InterPro" id="IPR036770">
    <property type="entry name" value="Ankyrin_rpt-contain_sf"/>
</dbReference>
<sequence>MPGERRNLRSSKETSSSTNGEEPRSNSQSSSSNKDKPVPSRATSAKGKNLPTKKTSGKEGAEDKPHTNGTEPMENGVNGTEDVDMVDDGPENVKVGTNKEGEDEMTVVVPPPKSSKLSGEPSKDEEGDIAMDNTDNSHIVSPELDPKAKAVADVKANFALLERAVAQFDARFTLRVLRSISSVRKHLSPDLLAQVITETYTPTSSIAKTLLAALGKEDVSFESPDVSSKMDIDTQAKDKSQTPGKPTTAAKDVLPEVDTYLSVLVQIHLYDTKATEMGAKFSSNLVERLRTLNRRTLDALSARVYFYYSLFFEQLVPLAPSPMASVVSIRPNLLAALRTSVLRKDQDTRATVTTLLLRNYLSTSHIIQADLLISHSEFPAAASNNQIARYLYYLGRIRAIQLSYTEAHEHLVGATRKSPATPSAGGFYQAASKLLVVVELLMGDIPDRAIFRQLNLEHAMEPYLSLVQAVRVGKIEGFLNVVQTHNALFRRDGTYTLILRLRQNVIKTGIRMMSLSYAKISLRDICLKLDLESEQSAEYIVAKAIRDGVIEASIDHEHGFMKSKELGDVYATREPGEAFHDRIRACLGLHDESVKAMRYPMNQHRLELKNAQEARERERELAKEIVEGEMDDDDAGGDFEGMIDVSIRIRRAILLKDLTLLKRIIKNNPKSLQNPNFADNGNTSLHLAAQLGLLDIAEFLIDAGHEDEAISKNGNCDTPLLVAVETSEAVATLLATRFPRCIPWKNKQGADSIMLTSRTPHTTLLAHLLALSPTPNSPRALSTPISPLASTDTSGNTPLHYASAYGQLKSIRSLLEHGADASARNAWSWTPVSYSASVQAEVYFKGLVNAAEREREGMATVAGRGGGMVRMVSAEEGEEFEWMRRSGESGRVRAGSGG</sequence>
<dbReference type="SUPFAM" id="SSF46785">
    <property type="entry name" value="Winged helix' DNA-binding domain"/>
    <property type="match status" value="1"/>
</dbReference>
<feature type="coiled-coil region" evidence="4">
    <location>
        <begin position="601"/>
        <end position="631"/>
    </location>
</feature>
<proteinExistence type="inferred from homology"/>
<dbReference type="Pfam" id="PF13857">
    <property type="entry name" value="Ank_5"/>
    <property type="match status" value="1"/>
</dbReference>
<dbReference type="InterPro" id="IPR002110">
    <property type="entry name" value="Ankyrin_rpt"/>
</dbReference>
<protein>
    <submittedName>
        <fullName evidence="7">26S proteasome non-ATPase regulatory subunit</fullName>
    </submittedName>
</protein>
<dbReference type="Pfam" id="PF08375">
    <property type="entry name" value="Rpn3_C"/>
    <property type="match status" value="1"/>
</dbReference>
<dbReference type="PROSITE" id="PS50297">
    <property type="entry name" value="ANK_REP_REGION"/>
    <property type="match status" value="2"/>
</dbReference>
<keyword evidence="8" id="KW-1185">Reference proteome</keyword>
<dbReference type="PROSITE" id="PS50250">
    <property type="entry name" value="PCI"/>
    <property type="match status" value="1"/>
</dbReference>
<dbReference type="SMART" id="SM00088">
    <property type="entry name" value="PINT"/>
    <property type="match status" value="1"/>
</dbReference>
<dbReference type="EMBL" id="CAJPDR010000021">
    <property type="protein sequence ID" value="CAF9907264.1"/>
    <property type="molecule type" value="Genomic_DNA"/>
</dbReference>
<accession>A0A8H3EIM7</accession>
<dbReference type="Pfam" id="PF12796">
    <property type="entry name" value="Ank_2"/>
    <property type="match status" value="1"/>
</dbReference>
<feature type="domain" description="PCI" evidence="6">
    <location>
        <begin position="388"/>
        <end position="568"/>
    </location>
</feature>
<dbReference type="InterPro" id="IPR057985">
    <property type="entry name" value="TPR_PSMD3_N"/>
</dbReference>
<dbReference type="Gene3D" id="1.25.40.20">
    <property type="entry name" value="Ankyrin repeat-containing domain"/>
    <property type="match status" value="1"/>
</dbReference>
<feature type="region of interest" description="Disordered" evidence="5">
    <location>
        <begin position="1"/>
        <end position="135"/>
    </location>
</feature>
<dbReference type="SMART" id="SM00248">
    <property type="entry name" value="ANK"/>
    <property type="match status" value="3"/>
</dbReference>
<evidence type="ECO:0000256" key="4">
    <source>
        <dbReference type="SAM" id="Coils"/>
    </source>
</evidence>
<dbReference type="Proteomes" id="UP000664203">
    <property type="component" value="Unassembled WGS sequence"/>
</dbReference>